<dbReference type="AlphaFoldDB" id="A0A9D2T4L0"/>
<dbReference type="EMBL" id="DWWN01000034">
    <property type="protein sequence ID" value="HJC45404.1"/>
    <property type="molecule type" value="Genomic_DNA"/>
</dbReference>
<reference evidence="2" key="1">
    <citation type="journal article" date="2021" name="PeerJ">
        <title>Extensive microbial diversity within the chicken gut microbiome revealed by metagenomics and culture.</title>
        <authorList>
            <person name="Gilroy R."/>
            <person name="Ravi A."/>
            <person name="Getino M."/>
            <person name="Pursley I."/>
            <person name="Horton D.L."/>
            <person name="Alikhan N.F."/>
            <person name="Baker D."/>
            <person name="Gharbi K."/>
            <person name="Hall N."/>
            <person name="Watson M."/>
            <person name="Adriaenssens E.M."/>
            <person name="Foster-Nyarko E."/>
            <person name="Jarju S."/>
            <person name="Secka A."/>
            <person name="Antonio M."/>
            <person name="Oren A."/>
            <person name="Chaudhuri R.R."/>
            <person name="La Ragione R."/>
            <person name="Hildebrand F."/>
            <person name="Pallen M.J."/>
        </authorList>
    </citation>
    <scope>NUCLEOTIDE SEQUENCE</scope>
    <source>
        <strain evidence="2">ChiSjej5B23-2810</strain>
    </source>
</reference>
<feature type="transmembrane region" description="Helical" evidence="1">
    <location>
        <begin position="37"/>
        <end position="55"/>
    </location>
</feature>
<reference evidence="2" key="2">
    <citation type="submission" date="2021-04" db="EMBL/GenBank/DDBJ databases">
        <authorList>
            <person name="Gilroy R."/>
        </authorList>
    </citation>
    <scope>NUCLEOTIDE SEQUENCE</scope>
    <source>
        <strain evidence="2">ChiSjej5B23-2810</strain>
    </source>
</reference>
<gene>
    <name evidence="2" type="ORF">H9703_04615</name>
</gene>
<organism evidence="2 3">
    <name type="scientific">Candidatus Faecalibacterium faecigallinarum</name>
    <dbReference type="NCBI Taxonomy" id="2838577"/>
    <lineage>
        <taxon>Bacteria</taxon>
        <taxon>Bacillati</taxon>
        <taxon>Bacillota</taxon>
        <taxon>Clostridia</taxon>
        <taxon>Eubacteriales</taxon>
        <taxon>Oscillospiraceae</taxon>
        <taxon>Faecalibacterium</taxon>
    </lineage>
</organism>
<evidence type="ECO:0000256" key="1">
    <source>
        <dbReference type="SAM" id="Phobius"/>
    </source>
</evidence>
<proteinExistence type="predicted"/>
<accession>A0A9D2T4L0</accession>
<keyword evidence="1" id="KW-0812">Transmembrane</keyword>
<sequence>MASYRYERNIRPEDLVQEPPRVLTPQERRANWWHYHWYYVALILAALLAAGWYAWQNLTAVRPDYVVTVVSRTDPAPELLEQVQAQLEAVGLDENGDGRITVEVNSIWLDLSAMQEGGDFARLMESSQEKLNAAFYLGESTLFLVDDPAGLEQMYGCFRYLDGGDPQPGDVVRIEDFALPAGATLLEGLAPPPEGAWYLARCITEGAEDSPALERDDRLWSVLTAAP</sequence>
<keyword evidence="1" id="KW-1133">Transmembrane helix</keyword>
<name>A0A9D2T4L0_9FIRM</name>
<protein>
    <submittedName>
        <fullName evidence="2">Uncharacterized protein</fullName>
    </submittedName>
</protein>
<evidence type="ECO:0000313" key="3">
    <source>
        <dbReference type="Proteomes" id="UP000823906"/>
    </source>
</evidence>
<comment type="caution">
    <text evidence="2">The sequence shown here is derived from an EMBL/GenBank/DDBJ whole genome shotgun (WGS) entry which is preliminary data.</text>
</comment>
<evidence type="ECO:0000313" key="2">
    <source>
        <dbReference type="EMBL" id="HJC45404.1"/>
    </source>
</evidence>
<keyword evidence="1" id="KW-0472">Membrane</keyword>
<dbReference type="Proteomes" id="UP000823906">
    <property type="component" value="Unassembled WGS sequence"/>
</dbReference>